<dbReference type="Proteomes" id="UP000051952">
    <property type="component" value="Unassembled WGS sequence"/>
</dbReference>
<evidence type="ECO:0000313" key="2">
    <source>
        <dbReference type="Proteomes" id="UP000051952"/>
    </source>
</evidence>
<evidence type="ECO:0000313" key="1">
    <source>
        <dbReference type="EMBL" id="CUG85697.1"/>
    </source>
</evidence>
<gene>
    <name evidence="1" type="ORF">BSAL_90460</name>
</gene>
<dbReference type="AlphaFoldDB" id="A0A0S4J6P6"/>
<reference evidence="2" key="1">
    <citation type="submission" date="2015-09" db="EMBL/GenBank/DDBJ databases">
        <authorList>
            <consortium name="Pathogen Informatics"/>
        </authorList>
    </citation>
    <scope>NUCLEOTIDE SEQUENCE [LARGE SCALE GENOMIC DNA]</scope>
    <source>
        <strain evidence="2">Lake Konstanz</strain>
    </source>
</reference>
<proteinExistence type="predicted"/>
<dbReference type="EMBL" id="CYKH01001182">
    <property type="protein sequence ID" value="CUG85697.1"/>
    <property type="molecule type" value="Genomic_DNA"/>
</dbReference>
<dbReference type="VEuPathDB" id="TriTrypDB:BSAL_90460"/>
<organism evidence="1 2">
    <name type="scientific">Bodo saltans</name>
    <name type="common">Flagellated protozoan</name>
    <dbReference type="NCBI Taxonomy" id="75058"/>
    <lineage>
        <taxon>Eukaryota</taxon>
        <taxon>Discoba</taxon>
        <taxon>Euglenozoa</taxon>
        <taxon>Kinetoplastea</taxon>
        <taxon>Metakinetoplastina</taxon>
        <taxon>Eubodonida</taxon>
        <taxon>Bodonidae</taxon>
        <taxon>Bodo</taxon>
    </lineage>
</organism>
<sequence length="231" mass="25807">MAPKKRAREPFESDLTSHVQEEEVVIVAKTVGMEGELHKLQEELRKAHDKIRKADDVIRRLGGDGMFATVQAAFDSVSLRPKVNQTAALPFAYDLSVLKRCNDDATKEGVVSGVKALMAGFGLAVDKSSRPLMCVLGASGQGKTATLDFIRRDHEMQDAIRKQINAQFKPMDMECKHVVALFATFNQECNFISMKRTLLRRCATAFSRSTLAQISTQYRRIDSETLELKIL</sequence>
<protein>
    <submittedName>
        <fullName evidence="1">Uncharacterized protein</fullName>
    </submittedName>
</protein>
<keyword evidence="2" id="KW-1185">Reference proteome</keyword>
<accession>A0A0S4J6P6</accession>
<name>A0A0S4J6P6_BODSA</name>